<evidence type="ECO:0000313" key="3">
    <source>
        <dbReference type="Proteomes" id="UP000284842"/>
    </source>
</evidence>
<feature type="compositionally biased region" description="Basic residues" evidence="1">
    <location>
        <begin position="256"/>
        <end position="273"/>
    </location>
</feature>
<feature type="region of interest" description="Disordered" evidence="1">
    <location>
        <begin position="158"/>
        <end position="273"/>
    </location>
</feature>
<dbReference type="AlphaFoldDB" id="A0A409VE15"/>
<comment type="caution">
    <text evidence="2">The sequence shown here is derived from an EMBL/GenBank/DDBJ whole genome shotgun (WGS) entry which is preliminary data.</text>
</comment>
<keyword evidence="3" id="KW-1185">Reference proteome</keyword>
<feature type="region of interest" description="Disordered" evidence="1">
    <location>
        <begin position="1"/>
        <end position="53"/>
    </location>
</feature>
<feature type="compositionally biased region" description="Polar residues" evidence="1">
    <location>
        <begin position="76"/>
        <end position="86"/>
    </location>
</feature>
<feature type="region of interest" description="Disordered" evidence="1">
    <location>
        <begin position="66"/>
        <end position="106"/>
    </location>
</feature>
<feature type="compositionally biased region" description="Polar residues" evidence="1">
    <location>
        <begin position="1"/>
        <end position="23"/>
    </location>
</feature>
<protein>
    <submittedName>
        <fullName evidence="2">Uncharacterized protein</fullName>
    </submittedName>
</protein>
<evidence type="ECO:0000313" key="2">
    <source>
        <dbReference type="EMBL" id="PPQ64635.1"/>
    </source>
</evidence>
<dbReference type="OrthoDB" id="3232876at2759"/>
<dbReference type="Proteomes" id="UP000284842">
    <property type="component" value="Unassembled WGS sequence"/>
</dbReference>
<gene>
    <name evidence="2" type="ORF">CVT24_008372</name>
</gene>
<proteinExistence type="predicted"/>
<name>A0A409VE15_9AGAR</name>
<reference evidence="2 3" key="1">
    <citation type="journal article" date="2018" name="Evol. Lett.">
        <title>Horizontal gene cluster transfer increased hallucinogenic mushroom diversity.</title>
        <authorList>
            <person name="Reynolds H.T."/>
            <person name="Vijayakumar V."/>
            <person name="Gluck-Thaler E."/>
            <person name="Korotkin H.B."/>
            <person name="Matheny P.B."/>
            <person name="Slot J.C."/>
        </authorList>
    </citation>
    <scope>NUCLEOTIDE SEQUENCE [LARGE SCALE GENOMIC DNA]</scope>
    <source>
        <strain evidence="2 3">2629</strain>
    </source>
</reference>
<accession>A0A409VE15</accession>
<feature type="compositionally biased region" description="Basic residues" evidence="1">
    <location>
        <begin position="211"/>
        <end position="226"/>
    </location>
</feature>
<feature type="region of interest" description="Disordered" evidence="1">
    <location>
        <begin position="123"/>
        <end position="142"/>
    </location>
</feature>
<dbReference type="InParanoid" id="A0A409VE15"/>
<sequence>MSQATTLVKDSDQTINDGQNAQAGPSHIPACAPKPARRKRQQQPTPQELSSLGIKVRDFAYESKLPPVKTVYRQPKQVQPSSQAESQGPKPLERTLTEPVIEPERQPGAYALADIGIADAGTQDGTPMVVDPPRSFAPKPLSRALQPTVMAVRTSTPAPQPIFMVPTSPAQPQGTLSAPLPPSSPDPFSRSQAGLHQTLSRHNSRQICAPKGRRTPLVRSPYKLRKRPLETIPSLAPPPKRPRTSRTQADSEPRLPIRRSKRTTTRGKGRGKK</sequence>
<feature type="compositionally biased region" description="Polar residues" evidence="1">
    <location>
        <begin position="192"/>
        <end position="201"/>
    </location>
</feature>
<dbReference type="EMBL" id="NHTK01006084">
    <property type="protein sequence ID" value="PPQ64635.1"/>
    <property type="molecule type" value="Genomic_DNA"/>
</dbReference>
<evidence type="ECO:0000256" key="1">
    <source>
        <dbReference type="SAM" id="MobiDB-lite"/>
    </source>
</evidence>
<organism evidence="2 3">
    <name type="scientific">Panaeolus cyanescens</name>
    <dbReference type="NCBI Taxonomy" id="181874"/>
    <lineage>
        <taxon>Eukaryota</taxon>
        <taxon>Fungi</taxon>
        <taxon>Dikarya</taxon>
        <taxon>Basidiomycota</taxon>
        <taxon>Agaricomycotina</taxon>
        <taxon>Agaricomycetes</taxon>
        <taxon>Agaricomycetidae</taxon>
        <taxon>Agaricales</taxon>
        <taxon>Agaricineae</taxon>
        <taxon>Galeropsidaceae</taxon>
        <taxon>Panaeolus</taxon>
    </lineage>
</organism>